<protein>
    <submittedName>
        <fullName evidence="1">Uncharacterized protein</fullName>
    </submittedName>
</protein>
<dbReference type="EMBL" id="JAWHQM010000001">
    <property type="protein sequence ID" value="KAK5624747.1"/>
    <property type="molecule type" value="Genomic_DNA"/>
</dbReference>
<name>A0AAN7UC71_9PEZI</name>
<evidence type="ECO:0000313" key="2">
    <source>
        <dbReference type="Proteomes" id="UP001305414"/>
    </source>
</evidence>
<sequence>MQQLLNFPHHANILGRDEVDGNTLSAETATTTNAVDVVFTVSRQVIVDDEGHLLHVDTTGKQISGNKYTRGSRTELLHDKVTLSLVHVTVHGRDGEVTGGELVSEPVNLSACVAENDGLGNSDSLVQIRECIEFPFFLLNSDGKLVFLDEDTNWVAHELGSDLEDILRHRGREKNNLGGLGKELEDIIDLFGETTLGNFVKNKHLHAIRLEEATLNHVLNAAGGADDDLGAVLQSFHIITDAGTTNAGMAFDVHKITDSHNHLLNLLGKFAGGGENQSLALLDVGVDLLENRDGESGGLASTRLGLRDNIVAWGLIRTHRCGNCERHKNIPLMTGMIARCWIAEGRSKP</sequence>
<accession>A0AAN7UC71</accession>
<reference evidence="1 2" key="1">
    <citation type="submission" date="2023-10" db="EMBL/GenBank/DDBJ databases">
        <title>Draft genome sequence of Xylaria bambusicola isolate GMP-LS, the root and basal stem rot pathogen of sugarcane in Indonesia.</title>
        <authorList>
            <person name="Selvaraj P."/>
            <person name="Muralishankar V."/>
            <person name="Muruganantham S."/>
            <person name="Sp S."/>
            <person name="Haryani S."/>
            <person name="Lau K.J.X."/>
            <person name="Naqvi N.I."/>
        </authorList>
    </citation>
    <scope>NUCLEOTIDE SEQUENCE [LARGE SCALE GENOMIC DNA]</scope>
    <source>
        <strain evidence="1">GMP-LS</strain>
    </source>
</reference>
<dbReference type="AntiFam" id="ANF00149">
    <property type="entry name" value="Shadow ORF (opposite cshA)"/>
</dbReference>
<organism evidence="1 2">
    <name type="scientific">Xylaria bambusicola</name>
    <dbReference type="NCBI Taxonomy" id="326684"/>
    <lineage>
        <taxon>Eukaryota</taxon>
        <taxon>Fungi</taxon>
        <taxon>Dikarya</taxon>
        <taxon>Ascomycota</taxon>
        <taxon>Pezizomycotina</taxon>
        <taxon>Sordariomycetes</taxon>
        <taxon>Xylariomycetidae</taxon>
        <taxon>Xylariales</taxon>
        <taxon>Xylariaceae</taxon>
        <taxon>Xylaria</taxon>
    </lineage>
</organism>
<dbReference type="AlphaFoldDB" id="A0AAN7UC71"/>
<keyword evidence="2" id="KW-1185">Reference proteome</keyword>
<comment type="caution">
    <text evidence="1">The sequence shown here is derived from an EMBL/GenBank/DDBJ whole genome shotgun (WGS) entry which is preliminary data.</text>
</comment>
<proteinExistence type="predicted"/>
<dbReference type="Proteomes" id="UP001305414">
    <property type="component" value="Unassembled WGS sequence"/>
</dbReference>
<evidence type="ECO:0000313" key="1">
    <source>
        <dbReference type="EMBL" id="KAK5624747.1"/>
    </source>
</evidence>
<gene>
    <name evidence="1" type="ORF">RRF57_000463</name>
</gene>